<dbReference type="Proteomes" id="UP000185491">
    <property type="component" value="Chromosome"/>
</dbReference>
<dbReference type="Gene3D" id="3.20.10.10">
    <property type="entry name" value="D-amino Acid Aminotransferase, subunit A, domain 2"/>
    <property type="match status" value="1"/>
</dbReference>
<dbReference type="SUPFAM" id="SSF56752">
    <property type="entry name" value="D-aminoacid aminotransferase-like PLP-dependent enzymes"/>
    <property type="match status" value="1"/>
</dbReference>
<dbReference type="InterPro" id="IPR001544">
    <property type="entry name" value="Aminotrans_IV"/>
</dbReference>
<evidence type="ECO:0008006" key="3">
    <source>
        <dbReference type="Google" id="ProtNLM"/>
    </source>
</evidence>
<organism evidence="1 2">
    <name type="scientific">Corynebacterium phocae</name>
    <dbReference type="NCBI Taxonomy" id="161895"/>
    <lineage>
        <taxon>Bacteria</taxon>
        <taxon>Bacillati</taxon>
        <taxon>Actinomycetota</taxon>
        <taxon>Actinomycetes</taxon>
        <taxon>Mycobacteriales</taxon>
        <taxon>Corynebacteriaceae</taxon>
        <taxon>Corynebacterium</taxon>
    </lineage>
</organism>
<protein>
    <recommendedName>
        <fullName evidence="3">Aminotransferase</fullName>
    </recommendedName>
</protein>
<dbReference type="OrthoDB" id="4570776at2"/>
<sequence>MELVTSFAVRDGRAIRPDLHWRRLGLNPRIWVPEVGNYFPQVRVYRSTAHYRLRPQPPLRTGTALWLAQDPRNLPHLKGPDFTAQLKLRAQALSHGADDAALVADGFIREAANASLIFFRGDELIQAPESLVVDSVTVRAAVEAGLIPAPRRERVPVGERLPAVAVSALHGFTPVTSWTDSQKPAPEPPLDCESINVQLWARAKRLDGPLP</sequence>
<dbReference type="InterPro" id="IPR043132">
    <property type="entry name" value="BCAT-like_C"/>
</dbReference>
<proteinExistence type="predicted"/>
<dbReference type="AlphaFoldDB" id="A0A1L7D452"/>
<dbReference type="InterPro" id="IPR036038">
    <property type="entry name" value="Aminotransferase-like"/>
</dbReference>
<reference evidence="1 2" key="1">
    <citation type="submission" date="2014-08" db="EMBL/GenBank/DDBJ databases">
        <title>Complete genome sequence of Corynebacterium phocae M408/89/1(T)(=DSM 44612(T)), isolated from the common seal (Phoca vitulina).</title>
        <authorList>
            <person name="Ruckert C."/>
            <person name="Albersmeier A."/>
            <person name="Winkler A."/>
            <person name="Kalinowski J."/>
        </authorList>
    </citation>
    <scope>NUCLEOTIDE SEQUENCE [LARGE SCALE GENOMIC DNA]</scope>
    <source>
        <strain evidence="1 2">M408/89/1</strain>
    </source>
</reference>
<dbReference type="STRING" id="161895.CPHO_08100"/>
<dbReference type="KEGG" id="cpho:CPHO_08100"/>
<name>A0A1L7D452_9CORY</name>
<evidence type="ECO:0000313" key="1">
    <source>
        <dbReference type="EMBL" id="APT92853.1"/>
    </source>
</evidence>
<dbReference type="GO" id="GO:0003824">
    <property type="term" value="F:catalytic activity"/>
    <property type="evidence" value="ECO:0007669"/>
    <property type="project" value="InterPro"/>
</dbReference>
<gene>
    <name evidence="1" type="ORF">CPHO_08100</name>
</gene>
<accession>A0A1L7D452</accession>
<dbReference type="EMBL" id="CP009249">
    <property type="protein sequence ID" value="APT92853.1"/>
    <property type="molecule type" value="Genomic_DNA"/>
</dbReference>
<dbReference type="Pfam" id="PF01063">
    <property type="entry name" value="Aminotran_4"/>
    <property type="match status" value="1"/>
</dbReference>
<dbReference type="RefSeq" id="WP_075734785.1">
    <property type="nucleotide sequence ID" value="NZ_CP009249.1"/>
</dbReference>
<keyword evidence="2" id="KW-1185">Reference proteome</keyword>
<evidence type="ECO:0000313" key="2">
    <source>
        <dbReference type="Proteomes" id="UP000185491"/>
    </source>
</evidence>